<gene>
    <name evidence="2" type="ORF">BGZ65_002180</name>
</gene>
<dbReference type="AlphaFoldDB" id="A0A9P6SMM5"/>
<feature type="compositionally biased region" description="Low complexity" evidence="1">
    <location>
        <begin position="32"/>
        <end position="51"/>
    </location>
</feature>
<dbReference type="Proteomes" id="UP000749646">
    <property type="component" value="Unassembled WGS sequence"/>
</dbReference>
<protein>
    <submittedName>
        <fullName evidence="2">Uncharacterized protein</fullName>
    </submittedName>
</protein>
<feature type="non-terminal residue" evidence="2">
    <location>
        <position position="51"/>
    </location>
</feature>
<comment type="caution">
    <text evidence="2">The sequence shown here is derived from an EMBL/GenBank/DDBJ whole genome shotgun (WGS) entry which is preliminary data.</text>
</comment>
<proteinExistence type="predicted"/>
<evidence type="ECO:0000256" key="1">
    <source>
        <dbReference type="SAM" id="MobiDB-lite"/>
    </source>
</evidence>
<sequence>MFLASPAQTTASLGRKKPLKPSKDQVKDSTASSNSNSNDNNNINNNNNNNS</sequence>
<evidence type="ECO:0000313" key="3">
    <source>
        <dbReference type="Proteomes" id="UP000749646"/>
    </source>
</evidence>
<feature type="compositionally biased region" description="Polar residues" evidence="1">
    <location>
        <begin position="1"/>
        <end position="12"/>
    </location>
</feature>
<keyword evidence="3" id="KW-1185">Reference proteome</keyword>
<evidence type="ECO:0000313" key="2">
    <source>
        <dbReference type="EMBL" id="KAF9983100.1"/>
    </source>
</evidence>
<accession>A0A9P6SMM5</accession>
<organism evidence="2 3">
    <name type="scientific">Modicella reniformis</name>
    <dbReference type="NCBI Taxonomy" id="1440133"/>
    <lineage>
        <taxon>Eukaryota</taxon>
        <taxon>Fungi</taxon>
        <taxon>Fungi incertae sedis</taxon>
        <taxon>Mucoromycota</taxon>
        <taxon>Mortierellomycotina</taxon>
        <taxon>Mortierellomycetes</taxon>
        <taxon>Mortierellales</taxon>
        <taxon>Mortierellaceae</taxon>
        <taxon>Modicella</taxon>
    </lineage>
</organism>
<feature type="region of interest" description="Disordered" evidence="1">
    <location>
        <begin position="1"/>
        <end position="51"/>
    </location>
</feature>
<reference evidence="2" key="1">
    <citation type="journal article" date="2020" name="Fungal Divers.">
        <title>Resolving the Mortierellaceae phylogeny through synthesis of multi-gene phylogenetics and phylogenomics.</title>
        <authorList>
            <person name="Vandepol N."/>
            <person name="Liber J."/>
            <person name="Desiro A."/>
            <person name="Na H."/>
            <person name="Kennedy M."/>
            <person name="Barry K."/>
            <person name="Grigoriev I.V."/>
            <person name="Miller A.N."/>
            <person name="O'Donnell K."/>
            <person name="Stajich J.E."/>
            <person name="Bonito G."/>
        </authorList>
    </citation>
    <scope>NUCLEOTIDE SEQUENCE</scope>
    <source>
        <strain evidence="2">MES-2147</strain>
    </source>
</reference>
<dbReference type="EMBL" id="JAAAHW010003513">
    <property type="protein sequence ID" value="KAF9983100.1"/>
    <property type="molecule type" value="Genomic_DNA"/>
</dbReference>
<name>A0A9P6SMM5_9FUNG</name>